<sequence>MTIFTRYIASIQIRLLMLCYGAFASIYLVIDILERVGKLTRSGGRPDQILLFFLWKLPEISIQIIPLAVLMATLLALGSLSRTSEITAMRCSGAGLLRITAPLLGIALVASLINLALSEIVVPSSFEKMRYIEEVQIKKKNPNTFFRQGAIWYRDHRDILNARMFDPDTATLRGITIWQVGENLQPIARIEATEGKLQGDSWQLSKAILYRYSSSGITQSTKKAGMKAEIKLSTTDLKTVGKLAENMGFVDLYNYCDNLQKGGYDPTRYLTLLHAKLAAPFSPIVMAFLAIPFSIRTGRSSGPAIGIGLSLVIGLAYFIVNAFLISFGQAGALPPLVSAWAANIIFCAIGIWLALTINR</sequence>
<dbReference type="GO" id="GO:0015920">
    <property type="term" value="P:lipopolysaccharide transport"/>
    <property type="evidence" value="ECO:0007669"/>
    <property type="project" value="TreeGrafter"/>
</dbReference>
<dbReference type="Pfam" id="PF03739">
    <property type="entry name" value="LptF_LptG"/>
    <property type="match status" value="1"/>
</dbReference>
<dbReference type="EMBL" id="JAHCVJ010000001">
    <property type="protein sequence ID" value="MBT0663251.1"/>
    <property type="molecule type" value="Genomic_DNA"/>
</dbReference>
<comment type="subcellular location">
    <subcellularLocation>
        <location evidence="1">Cell membrane</location>
        <topology evidence="1">Multi-pass membrane protein</topology>
    </subcellularLocation>
</comment>
<feature type="transmembrane region" description="Helical" evidence="6">
    <location>
        <begin position="12"/>
        <end position="30"/>
    </location>
</feature>
<feature type="transmembrane region" description="Helical" evidence="6">
    <location>
        <begin position="307"/>
        <end position="327"/>
    </location>
</feature>
<dbReference type="AlphaFoldDB" id="A0AAW4L7N8"/>
<evidence type="ECO:0000256" key="5">
    <source>
        <dbReference type="ARBA" id="ARBA00023136"/>
    </source>
</evidence>
<evidence type="ECO:0000256" key="2">
    <source>
        <dbReference type="ARBA" id="ARBA00022475"/>
    </source>
</evidence>
<accession>A0AAW4L7N8</accession>
<proteinExistence type="predicted"/>
<organism evidence="7 8">
    <name type="scientific">Geoanaerobacter pelophilus</name>
    <dbReference type="NCBI Taxonomy" id="60036"/>
    <lineage>
        <taxon>Bacteria</taxon>
        <taxon>Pseudomonadati</taxon>
        <taxon>Thermodesulfobacteriota</taxon>
        <taxon>Desulfuromonadia</taxon>
        <taxon>Geobacterales</taxon>
        <taxon>Geobacteraceae</taxon>
        <taxon>Geoanaerobacter</taxon>
    </lineage>
</organism>
<keyword evidence="3 6" id="KW-0812">Transmembrane</keyword>
<dbReference type="InterPro" id="IPR005495">
    <property type="entry name" value="LptG/LptF_permease"/>
</dbReference>
<dbReference type="PANTHER" id="PTHR33529">
    <property type="entry name" value="SLR0882 PROTEIN-RELATED"/>
    <property type="match status" value="1"/>
</dbReference>
<dbReference type="InterPro" id="IPR030923">
    <property type="entry name" value="LptG"/>
</dbReference>
<gene>
    <name evidence="7" type="primary">lptG</name>
    <name evidence="7" type="ORF">KI809_02965</name>
</gene>
<keyword evidence="5 6" id="KW-0472">Membrane</keyword>
<dbReference type="GO" id="GO:0055085">
    <property type="term" value="P:transmembrane transport"/>
    <property type="evidence" value="ECO:0007669"/>
    <property type="project" value="InterPro"/>
</dbReference>
<evidence type="ECO:0000256" key="1">
    <source>
        <dbReference type="ARBA" id="ARBA00004651"/>
    </source>
</evidence>
<evidence type="ECO:0000256" key="3">
    <source>
        <dbReference type="ARBA" id="ARBA00022692"/>
    </source>
</evidence>
<keyword evidence="4 6" id="KW-1133">Transmembrane helix</keyword>
<reference evidence="7 8" key="1">
    <citation type="submission" date="2021-05" db="EMBL/GenBank/DDBJ databases">
        <title>The draft genome of Geobacter pelophilus DSM 12255.</title>
        <authorList>
            <person name="Xu Z."/>
            <person name="Masuda Y."/>
            <person name="Itoh H."/>
            <person name="Senoo K."/>
        </authorList>
    </citation>
    <scope>NUCLEOTIDE SEQUENCE [LARGE SCALE GENOMIC DNA]</scope>
    <source>
        <strain evidence="7 8">DSM 12255</strain>
    </source>
</reference>
<comment type="caution">
    <text evidence="7">The sequence shown here is derived from an EMBL/GenBank/DDBJ whole genome shotgun (WGS) entry which is preliminary data.</text>
</comment>
<dbReference type="RefSeq" id="WP_214170006.1">
    <property type="nucleotide sequence ID" value="NZ_JAHCVJ010000001.1"/>
</dbReference>
<dbReference type="NCBIfam" id="TIGR04408">
    <property type="entry name" value="LptG_lptG"/>
    <property type="match status" value="1"/>
</dbReference>
<dbReference type="PANTHER" id="PTHR33529:SF6">
    <property type="entry name" value="YJGP_YJGQ FAMILY PERMEASE"/>
    <property type="match status" value="1"/>
</dbReference>
<feature type="transmembrane region" description="Helical" evidence="6">
    <location>
        <begin position="339"/>
        <end position="357"/>
    </location>
</feature>
<evidence type="ECO:0000256" key="4">
    <source>
        <dbReference type="ARBA" id="ARBA00022989"/>
    </source>
</evidence>
<keyword evidence="2" id="KW-1003">Cell membrane</keyword>
<dbReference type="GO" id="GO:0043190">
    <property type="term" value="C:ATP-binding cassette (ABC) transporter complex"/>
    <property type="evidence" value="ECO:0007669"/>
    <property type="project" value="InterPro"/>
</dbReference>
<feature type="transmembrane region" description="Helical" evidence="6">
    <location>
        <begin position="101"/>
        <end position="122"/>
    </location>
</feature>
<keyword evidence="8" id="KW-1185">Reference proteome</keyword>
<feature type="transmembrane region" description="Helical" evidence="6">
    <location>
        <begin position="277"/>
        <end position="295"/>
    </location>
</feature>
<protein>
    <submittedName>
        <fullName evidence="7">LPS export ABC transporter permease LptG</fullName>
    </submittedName>
</protein>
<evidence type="ECO:0000313" key="7">
    <source>
        <dbReference type="EMBL" id="MBT0663251.1"/>
    </source>
</evidence>
<evidence type="ECO:0000256" key="6">
    <source>
        <dbReference type="SAM" id="Phobius"/>
    </source>
</evidence>
<name>A0AAW4L7N8_9BACT</name>
<dbReference type="Proteomes" id="UP000811899">
    <property type="component" value="Unassembled WGS sequence"/>
</dbReference>
<feature type="transmembrane region" description="Helical" evidence="6">
    <location>
        <begin position="60"/>
        <end position="80"/>
    </location>
</feature>
<evidence type="ECO:0000313" key="8">
    <source>
        <dbReference type="Proteomes" id="UP000811899"/>
    </source>
</evidence>